<name>A0A261FKV0_9BIFI</name>
<dbReference type="SUPFAM" id="SSF53850">
    <property type="entry name" value="Periplasmic binding protein-like II"/>
    <property type="match status" value="1"/>
</dbReference>
<dbReference type="PANTHER" id="PTHR43649">
    <property type="entry name" value="ARABINOSE-BINDING PROTEIN-RELATED"/>
    <property type="match status" value="1"/>
</dbReference>
<proteinExistence type="predicted"/>
<gene>
    <name evidence="2" type="ORF">BMYO_1129</name>
</gene>
<dbReference type="InterPro" id="IPR006059">
    <property type="entry name" value="SBP"/>
</dbReference>
<keyword evidence="1" id="KW-0732">Signal</keyword>
<reference evidence="2 3" key="1">
    <citation type="journal article" date="2017" name="BMC Genomics">
        <title>Comparative genomic and phylogenomic analyses of the Bifidobacteriaceae family.</title>
        <authorList>
            <person name="Lugli G.A."/>
            <person name="Milani C."/>
            <person name="Turroni F."/>
            <person name="Duranti S."/>
            <person name="Mancabelli L."/>
            <person name="Mangifesta M."/>
            <person name="Ferrario C."/>
            <person name="Modesto M."/>
            <person name="Mattarelli P."/>
            <person name="Jiri K."/>
            <person name="van Sinderen D."/>
            <person name="Ventura M."/>
        </authorList>
    </citation>
    <scope>NUCLEOTIDE SEQUENCE [LARGE SCALE GENOMIC DNA]</scope>
    <source>
        <strain evidence="2 3">DSM 100196</strain>
    </source>
</reference>
<keyword evidence="3" id="KW-1185">Reference proteome</keyword>
<dbReference type="Proteomes" id="UP000216871">
    <property type="component" value="Unassembled WGS sequence"/>
</dbReference>
<evidence type="ECO:0000256" key="1">
    <source>
        <dbReference type="SAM" id="SignalP"/>
    </source>
</evidence>
<dbReference type="PROSITE" id="PS51257">
    <property type="entry name" value="PROKAR_LIPOPROTEIN"/>
    <property type="match status" value="1"/>
</dbReference>
<comment type="caution">
    <text evidence="2">The sequence shown here is derived from an EMBL/GenBank/DDBJ whole genome shotgun (WGS) entry which is preliminary data.</text>
</comment>
<organism evidence="2 3">
    <name type="scientific">Bifidobacterium myosotis</name>
    <dbReference type="NCBI Taxonomy" id="1630166"/>
    <lineage>
        <taxon>Bacteria</taxon>
        <taxon>Bacillati</taxon>
        <taxon>Actinomycetota</taxon>
        <taxon>Actinomycetes</taxon>
        <taxon>Bifidobacteriales</taxon>
        <taxon>Bifidobacteriaceae</taxon>
        <taxon>Bifidobacterium</taxon>
    </lineage>
</organism>
<dbReference type="Gene3D" id="3.40.190.10">
    <property type="entry name" value="Periplasmic binding protein-like II"/>
    <property type="match status" value="2"/>
</dbReference>
<protein>
    <submittedName>
        <fullName evidence="2">ABC transporter substrate-binding protein</fullName>
    </submittedName>
</protein>
<dbReference type="OrthoDB" id="9763054at2"/>
<feature type="chain" id="PRO_5038588611" evidence="1">
    <location>
        <begin position="24"/>
        <end position="442"/>
    </location>
</feature>
<dbReference type="AlphaFoldDB" id="A0A261FKV0"/>
<accession>A0A261FKV0</accession>
<evidence type="ECO:0000313" key="2">
    <source>
        <dbReference type="EMBL" id="OZG59800.1"/>
    </source>
</evidence>
<evidence type="ECO:0000313" key="3">
    <source>
        <dbReference type="Proteomes" id="UP000216871"/>
    </source>
</evidence>
<feature type="signal peptide" evidence="1">
    <location>
        <begin position="1"/>
        <end position="23"/>
    </location>
</feature>
<dbReference type="RefSeq" id="WP_094667591.1">
    <property type="nucleotide sequence ID" value="NZ_MWWW01000012.1"/>
</dbReference>
<sequence>MNRTVKSAVAMAAIAAMSLGTLAACGNSTSSGDDSKGKVYYLNFKPEAADQWTALAKEYTKETGVEVKVQTAASNTYEQTLKSEIAKTEAPTLFQVNGPVGYQNWKRYTADMSNTEVYKELQNQDVALKDGDKVVGVPYVMETYGIIYNKDILNKYFALDGAKAKSIDEIDNFDTLKAVADDMQARKDELGIQGAFTSAGFDSSSDWRFKTHLANLPLYYEFKDDNVTEQPATIKGTYLPNFKKIFDLYITDSTTDRTQLSAKTGDDANSEFALGEAAFYQNGTWAWTDLQKAGMKAESVGMMPIYIGAKGEEKQGLATGSENYWCINDKASDADKKATEDFLAWVISSDTGKKALSQDMGFTTPFKTFDDVTFDNPLTEAAVEDQKSGKTQVSWNFTMMPSEEWKNQLGNAMLEYAQGTGDWNAVKTAFVDGWASEYSASH</sequence>
<dbReference type="InterPro" id="IPR050490">
    <property type="entry name" value="Bact_solute-bd_prot1"/>
</dbReference>
<dbReference type="EMBL" id="MWWW01000012">
    <property type="protein sequence ID" value="OZG59800.1"/>
    <property type="molecule type" value="Genomic_DNA"/>
</dbReference>
<dbReference type="Pfam" id="PF13416">
    <property type="entry name" value="SBP_bac_8"/>
    <property type="match status" value="1"/>
</dbReference>